<sequence>MPLYVNVPIDNPQYHNQTELLDVDDETFQHSFDWKKPNLPVKIYRFLCFIVFLGPLRIIFTLLSVLIIYITFWILPLFKPLFKTGRSFKEWAYKVMHPIWRMLLLGIGIIHVKINGEVNFDTRTVIANHLTGVDAVTLFYVFPSMFLATAGIKDASFVYRGKMVFDQIYVDRTKKEGVTQIIRDAQNDPDKLPVAVFPEGRVTNGSCLLGFRHGAFVNDTQLQAVAIRYRHWLMPESMATISWVEWNFFHYIYQMFSVPFYTVEATILPPVVYDSSIPIEKRAINAELSIANTLGCPAISRTNKGVRIEKPKEKED</sequence>
<evidence type="ECO:0000256" key="10">
    <source>
        <dbReference type="ARBA" id="ARBA00023209"/>
    </source>
</evidence>
<evidence type="ECO:0000256" key="8">
    <source>
        <dbReference type="ARBA" id="ARBA00023098"/>
    </source>
</evidence>
<evidence type="ECO:0000256" key="1">
    <source>
        <dbReference type="ARBA" id="ARBA00004370"/>
    </source>
</evidence>
<dbReference type="GO" id="GO:0016746">
    <property type="term" value="F:acyltransferase activity"/>
    <property type="evidence" value="ECO:0007669"/>
    <property type="project" value="UniProtKB-KW"/>
</dbReference>
<evidence type="ECO:0000256" key="9">
    <source>
        <dbReference type="ARBA" id="ARBA00023136"/>
    </source>
</evidence>
<dbReference type="InterPro" id="IPR002123">
    <property type="entry name" value="Plipid/glycerol_acylTrfase"/>
</dbReference>
<evidence type="ECO:0000256" key="7">
    <source>
        <dbReference type="ARBA" id="ARBA00022989"/>
    </source>
</evidence>
<proteinExistence type="inferred from homology"/>
<comment type="subcellular location">
    <subcellularLocation>
        <location evidence="1">Membrane</location>
    </subcellularLocation>
</comment>
<keyword evidence="8" id="KW-0443">Lipid metabolism</keyword>
<evidence type="ECO:0000256" key="5">
    <source>
        <dbReference type="ARBA" id="ARBA00022679"/>
    </source>
</evidence>
<feature type="domain" description="Phospholipid/glycerol acyltransferase" evidence="14">
    <location>
        <begin position="123"/>
        <end position="230"/>
    </location>
</feature>
<comment type="pathway">
    <text evidence="2">Lipid metabolism.</text>
</comment>
<keyword evidence="11" id="KW-1208">Phospholipid metabolism</keyword>
<feature type="transmembrane region" description="Helical" evidence="13">
    <location>
        <begin position="95"/>
        <end position="114"/>
    </location>
</feature>
<evidence type="ECO:0000313" key="15">
    <source>
        <dbReference type="EMBL" id="KAK8850194.1"/>
    </source>
</evidence>
<evidence type="ECO:0000313" key="16">
    <source>
        <dbReference type="Proteomes" id="UP001470230"/>
    </source>
</evidence>
<keyword evidence="4" id="KW-0444">Lipid biosynthesis</keyword>
<name>A0ABR2HP80_9EUKA</name>
<evidence type="ECO:0000256" key="3">
    <source>
        <dbReference type="ARBA" id="ARBA00008655"/>
    </source>
</evidence>
<evidence type="ECO:0000259" key="14">
    <source>
        <dbReference type="SMART" id="SM00563"/>
    </source>
</evidence>
<dbReference type="SUPFAM" id="SSF69593">
    <property type="entry name" value="Glycerol-3-phosphate (1)-acyltransferase"/>
    <property type="match status" value="1"/>
</dbReference>
<feature type="transmembrane region" description="Helical" evidence="13">
    <location>
        <begin position="43"/>
        <end position="75"/>
    </location>
</feature>
<keyword evidence="6 13" id="KW-0812">Transmembrane</keyword>
<evidence type="ECO:0000256" key="4">
    <source>
        <dbReference type="ARBA" id="ARBA00022516"/>
    </source>
</evidence>
<evidence type="ECO:0000256" key="13">
    <source>
        <dbReference type="SAM" id="Phobius"/>
    </source>
</evidence>
<evidence type="ECO:0000256" key="2">
    <source>
        <dbReference type="ARBA" id="ARBA00005189"/>
    </source>
</evidence>
<dbReference type="PANTHER" id="PTHR23063">
    <property type="entry name" value="PHOSPHOLIPID ACYLTRANSFERASE"/>
    <property type="match status" value="1"/>
</dbReference>
<dbReference type="Proteomes" id="UP001470230">
    <property type="component" value="Unassembled WGS sequence"/>
</dbReference>
<comment type="similarity">
    <text evidence="3">Belongs to the 1-acyl-sn-glycerol-3-phosphate acyltransferase family.</text>
</comment>
<dbReference type="Pfam" id="PF01553">
    <property type="entry name" value="Acyltransferase"/>
    <property type="match status" value="1"/>
</dbReference>
<feature type="transmembrane region" description="Helical" evidence="13">
    <location>
        <begin position="126"/>
        <end position="152"/>
    </location>
</feature>
<evidence type="ECO:0000256" key="12">
    <source>
        <dbReference type="ARBA" id="ARBA00023315"/>
    </source>
</evidence>
<keyword evidence="16" id="KW-1185">Reference proteome</keyword>
<comment type="caution">
    <text evidence="15">The sequence shown here is derived from an EMBL/GenBank/DDBJ whole genome shotgun (WGS) entry which is preliminary data.</text>
</comment>
<accession>A0ABR2HP80</accession>
<dbReference type="CDD" id="cd07991">
    <property type="entry name" value="LPLAT_LPCAT1-like"/>
    <property type="match status" value="1"/>
</dbReference>
<dbReference type="PANTHER" id="PTHR23063:SF52">
    <property type="entry name" value="LYSOPHOSPHATIDYLCHOLINE ACYLTRANSFERASE"/>
    <property type="match status" value="1"/>
</dbReference>
<dbReference type="EMBL" id="JAPFFF010000024">
    <property type="protein sequence ID" value="KAK8850194.1"/>
    <property type="molecule type" value="Genomic_DNA"/>
</dbReference>
<keyword evidence="7 13" id="KW-1133">Transmembrane helix</keyword>
<keyword evidence="5" id="KW-0808">Transferase</keyword>
<keyword evidence="12 15" id="KW-0012">Acyltransferase</keyword>
<evidence type="ECO:0000256" key="6">
    <source>
        <dbReference type="ARBA" id="ARBA00022692"/>
    </source>
</evidence>
<dbReference type="InterPro" id="IPR045252">
    <property type="entry name" value="LPCAT1-like"/>
</dbReference>
<keyword evidence="10" id="KW-0594">Phospholipid biosynthesis</keyword>
<organism evidence="15 16">
    <name type="scientific">Tritrichomonas musculus</name>
    <dbReference type="NCBI Taxonomy" id="1915356"/>
    <lineage>
        <taxon>Eukaryota</taxon>
        <taxon>Metamonada</taxon>
        <taxon>Parabasalia</taxon>
        <taxon>Tritrichomonadida</taxon>
        <taxon>Tritrichomonadidae</taxon>
        <taxon>Tritrichomonas</taxon>
    </lineage>
</organism>
<evidence type="ECO:0000256" key="11">
    <source>
        <dbReference type="ARBA" id="ARBA00023264"/>
    </source>
</evidence>
<gene>
    <name evidence="15" type="ORF">M9Y10_018318</name>
</gene>
<keyword evidence="9 13" id="KW-0472">Membrane</keyword>
<dbReference type="SMART" id="SM00563">
    <property type="entry name" value="PlsC"/>
    <property type="match status" value="1"/>
</dbReference>
<protein>
    <submittedName>
        <fullName evidence="15">Lysophosphatidylcholine acyltransferase 2</fullName>
    </submittedName>
</protein>
<reference evidence="15 16" key="1">
    <citation type="submission" date="2024-04" db="EMBL/GenBank/DDBJ databases">
        <title>Tritrichomonas musculus Genome.</title>
        <authorList>
            <person name="Alves-Ferreira E."/>
            <person name="Grigg M."/>
            <person name="Lorenzi H."/>
            <person name="Galac M."/>
        </authorList>
    </citation>
    <scope>NUCLEOTIDE SEQUENCE [LARGE SCALE GENOMIC DNA]</scope>
    <source>
        <strain evidence="15 16">EAF2021</strain>
    </source>
</reference>